<protein>
    <submittedName>
        <fullName evidence="2">Uncharacterized protein</fullName>
    </submittedName>
</protein>
<dbReference type="EMBL" id="PCWQ01000006">
    <property type="protein sequence ID" value="PIR07198.1"/>
    <property type="molecule type" value="Genomic_DNA"/>
</dbReference>
<evidence type="ECO:0000313" key="2">
    <source>
        <dbReference type="EMBL" id="PIR07198.1"/>
    </source>
</evidence>
<organism evidence="2 3">
    <name type="scientific">Candidatus Komeilibacteria bacterium CG11_big_fil_rev_8_21_14_0_20_36_20</name>
    <dbReference type="NCBI Taxonomy" id="1974477"/>
    <lineage>
        <taxon>Bacteria</taxon>
        <taxon>Candidatus Komeiliibacteriota</taxon>
    </lineage>
</organism>
<name>A0A2H0NE85_9BACT</name>
<keyword evidence="1" id="KW-1133">Transmembrane helix</keyword>
<evidence type="ECO:0000256" key="1">
    <source>
        <dbReference type="SAM" id="Phobius"/>
    </source>
</evidence>
<gene>
    <name evidence="2" type="ORF">COV55_00450</name>
</gene>
<dbReference type="Proteomes" id="UP000230564">
    <property type="component" value="Unassembled WGS sequence"/>
</dbReference>
<reference evidence="2 3" key="1">
    <citation type="submission" date="2017-09" db="EMBL/GenBank/DDBJ databases">
        <title>Depth-based differentiation of microbial function through sediment-hosted aquifers and enrichment of novel symbionts in the deep terrestrial subsurface.</title>
        <authorList>
            <person name="Probst A.J."/>
            <person name="Ladd B."/>
            <person name="Jarett J.K."/>
            <person name="Geller-Mcgrath D.E."/>
            <person name="Sieber C.M."/>
            <person name="Emerson J.B."/>
            <person name="Anantharaman K."/>
            <person name="Thomas B.C."/>
            <person name="Malmstrom R."/>
            <person name="Stieglmeier M."/>
            <person name="Klingl A."/>
            <person name="Woyke T."/>
            <person name="Ryan C.M."/>
            <person name="Banfield J.F."/>
        </authorList>
    </citation>
    <scope>NUCLEOTIDE SEQUENCE [LARGE SCALE GENOMIC DNA]</scope>
    <source>
        <strain evidence="2">CG11_big_fil_rev_8_21_14_0_20_36_20</strain>
    </source>
</reference>
<keyword evidence="1" id="KW-0812">Transmembrane</keyword>
<proteinExistence type="predicted"/>
<dbReference type="AlphaFoldDB" id="A0A2H0NE85"/>
<feature type="transmembrane region" description="Helical" evidence="1">
    <location>
        <begin position="9"/>
        <end position="29"/>
    </location>
</feature>
<sequence>MNKKTKKTLIIISFIIVILVVAWWVGYFYKSSNTQYGLCHKADNTGWAPAFGHIGCDGEKLSNNSPLIEDGYACYCHTPDTCWNGEKCVELE</sequence>
<comment type="caution">
    <text evidence="2">The sequence shown here is derived from an EMBL/GenBank/DDBJ whole genome shotgun (WGS) entry which is preliminary data.</text>
</comment>
<evidence type="ECO:0000313" key="3">
    <source>
        <dbReference type="Proteomes" id="UP000230564"/>
    </source>
</evidence>
<accession>A0A2H0NE85</accession>
<keyword evidence="1" id="KW-0472">Membrane</keyword>